<dbReference type="GO" id="GO:0007601">
    <property type="term" value="P:visual perception"/>
    <property type="evidence" value="ECO:0007669"/>
    <property type="project" value="UniProtKB-KW"/>
</dbReference>
<feature type="transmembrane region" description="Helical" evidence="9">
    <location>
        <begin position="182"/>
        <end position="204"/>
    </location>
</feature>
<evidence type="ECO:0000256" key="8">
    <source>
        <dbReference type="ARBA" id="ARBA00023305"/>
    </source>
</evidence>
<keyword evidence="7" id="KW-0807">Transducer</keyword>
<organism evidence="11 12">
    <name type="scientific">Ramazzottius varieornatus</name>
    <name type="common">Water bear</name>
    <name type="synonym">Tardigrade</name>
    <dbReference type="NCBI Taxonomy" id="947166"/>
    <lineage>
        <taxon>Eukaryota</taxon>
        <taxon>Metazoa</taxon>
        <taxon>Ecdysozoa</taxon>
        <taxon>Tardigrada</taxon>
        <taxon>Eutardigrada</taxon>
        <taxon>Parachela</taxon>
        <taxon>Hypsibioidea</taxon>
        <taxon>Ramazzottiidae</taxon>
        <taxon>Ramazzottius</taxon>
    </lineage>
</organism>
<keyword evidence="3 9" id="KW-1133">Transmembrane helix</keyword>
<comment type="caution">
    <text evidence="11">The sequence shown here is derived from an EMBL/GenBank/DDBJ whole genome shotgun (WGS) entry which is preliminary data.</text>
</comment>
<dbReference type="GO" id="GO:0016020">
    <property type="term" value="C:membrane"/>
    <property type="evidence" value="ECO:0007669"/>
    <property type="project" value="UniProtKB-SubCell"/>
</dbReference>
<feature type="transmembrane region" description="Helical" evidence="9">
    <location>
        <begin position="59"/>
        <end position="77"/>
    </location>
</feature>
<feature type="domain" description="G-protein coupled receptors family 1 profile" evidence="10">
    <location>
        <begin position="39"/>
        <end position="120"/>
    </location>
</feature>
<keyword evidence="2 9" id="KW-0812">Transmembrane</keyword>
<protein>
    <recommendedName>
        <fullName evidence="10">G-protein coupled receptors family 1 profile domain-containing protein</fullName>
    </recommendedName>
</protein>
<comment type="subcellular location">
    <subcellularLocation>
        <location evidence="1">Membrane</location>
        <topology evidence="1">Multi-pass membrane protein</topology>
    </subcellularLocation>
</comment>
<dbReference type="SUPFAM" id="SSF81321">
    <property type="entry name" value="Family A G protein-coupled receptor-like"/>
    <property type="match status" value="1"/>
</dbReference>
<dbReference type="Proteomes" id="UP000186922">
    <property type="component" value="Unassembled WGS sequence"/>
</dbReference>
<evidence type="ECO:0000256" key="3">
    <source>
        <dbReference type="ARBA" id="ARBA00022989"/>
    </source>
</evidence>
<dbReference type="AlphaFoldDB" id="A0A1D1V4Q2"/>
<evidence type="ECO:0000256" key="4">
    <source>
        <dbReference type="ARBA" id="ARBA00023040"/>
    </source>
</evidence>
<evidence type="ECO:0000313" key="11">
    <source>
        <dbReference type="EMBL" id="GAU94932.1"/>
    </source>
</evidence>
<sequence length="220" mass="25379">MNFSSVLNYSPGNISALNPITWDSAVRYTLFIQVGGLLTNGSLVYLFRRHRSLFTPFTIYIFNLCLVNLGCCLLFYPVETINDLYDSWWLGSTLCTWYQYITYMFDGSMCNAHALIALNREQRPIDFALFTSRRCLQLKTLKSNRGILGLSLMTFSELVLYCPVGIYYTLVLFNVNVPSEVYAVVADMFELTAVLDPIWFIFALKDIRHQFRQTFFSCQG</sequence>
<keyword evidence="4" id="KW-0297">G-protein coupled receptor</keyword>
<evidence type="ECO:0000256" key="5">
    <source>
        <dbReference type="ARBA" id="ARBA00023136"/>
    </source>
</evidence>
<keyword evidence="12" id="KW-1185">Reference proteome</keyword>
<dbReference type="STRING" id="947166.A0A1D1V4Q2"/>
<accession>A0A1D1V4Q2</accession>
<feature type="transmembrane region" description="Helical" evidence="9">
    <location>
        <begin position="25"/>
        <end position="47"/>
    </location>
</feature>
<evidence type="ECO:0000256" key="1">
    <source>
        <dbReference type="ARBA" id="ARBA00004141"/>
    </source>
</evidence>
<dbReference type="PANTHER" id="PTHR24240">
    <property type="entry name" value="OPSIN"/>
    <property type="match status" value="1"/>
</dbReference>
<dbReference type="InterPro" id="IPR017452">
    <property type="entry name" value="GPCR_Rhodpsn_7TM"/>
</dbReference>
<dbReference type="Pfam" id="PF00001">
    <property type="entry name" value="7tm_1"/>
    <property type="match status" value="1"/>
</dbReference>
<keyword evidence="6" id="KW-0675">Receptor</keyword>
<evidence type="ECO:0000256" key="7">
    <source>
        <dbReference type="ARBA" id="ARBA00023224"/>
    </source>
</evidence>
<proteinExistence type="predicted"/>
<dbReference type="InterPro" id="IPR000276">
    <property type="entry name" value="GPCR_Rhodpsn"/>
</dbReference>
<feature type="transmembrane region" description="Helical" evidence="9">
    <location>
        <begin position="97"/>
        <end position="118"/>
    </location>
</feature>
<evidence type="ECO:0000256" key="6">
    <source>
        <dbReference type="ARBA" id="ARBA00023170"/>
    </source>
</evidence>
<gene>
    <name evidence="11" type="primary">RvY_06630-1</name>
    <name evidence="11" type="synonym">RvY_06630.1</name>
    <name evidence="11" type="ORF">RvY_06630</name>
</gene>
<dbReference type="GO" id="GO:0004930">
    <property type="term" value="F:G protein-coupled receptor activity"/>
    <property type="evidence" value="ECO:0007669"/>
    <property type="project" value="UniProtKB-KW"/>
</dbReference>
<dbReference type="Gene3D" id="1.20.1070.10">
    <property type="entry name" value="Rhodopsin 7-helix transmembrane proteins"/>
    <property type="match status" value="1"/>
</dbReference>
<dbReference type="EMBL" id="BDGG01000003">
    <property type="protein sequence ID" value="GAU94932.1"/>
    <property type="molecule type" value="Genomic_DNA"/>
</dbReference>
<keyword evidence="5 9" id="KW-0472">Membrane</keyword>
<keyword evidence="8" id="KW-0716">Sensory transduction</keyword>
<name>A0A1D1V4Q2_RAMVA</name>
<reference evidence="11 12" key="1">
    <citation type="journal article" date="2016" name="Nat. Commun.">
        <title>Extremotolerant tardigrade genome and improved radiotolerance of human cultured cells by tardigrade-unique protein.</title>
        <authorList>
            <person name="Hashimoto T."/>
            <person name="Horikawa D.D."/>
            <person name="Saito Y."/>
            <person name="Kuwahara H."/>
            <person name="Kozuka-Hata H."/>
            <person name="Shin-I T."/>
            <person name="Minakuchi Y."/>
            <person name="Ohishi K."/>
            <person name="Motoyama A."/>
            <person name="Aizu T."/>
            <person name="Enomoto A."/>
            <person name="Kondo K."/>
            <person name="Tanaka S."/>
            <person name="Hara Y."/>
            <person name="Koshikawa S."/>
            <person name="Sagara H."/>
            <person name="Miura T."/>
            <person name="Yokobori S."/>
            <person name="Miyagawa K."/>
            <person name="Suzuki Y."/>
            <person name="Kubo T."/>
            <person name="Oyama M."/>
            <person name="Kohara Y."/>
            <person name="Fujiyama A."/>
            <person name="Arakawa K."/>
            <person name="Katayama T."/>
            <person name="Toyoda A."/>
            <person name="Kunieda T."/>
        </authorList>
    </citation>
    <scope>NUCLEOTIDE SEQUENCE [LARGE SCALE GENOMIC DNA]</scope>
    <source>
        <strain evidence="11 12">YOKOZUNA-1</strain>
    </source>
</reference>
<keyword evidence="8" id="KW-0844">Vision</keyword>
<evidence type="ECO:0000313" key="12">
    <source>
        <dbReference type="Proteomes" id="UP000186922"/>
    </source>
</evidence>
<dbReference type="InterPro" id="IPR050125">
    <property type="entry name" value="GPCR_opsins"/>
</dbReference>
<evidence type="ECO:0000256" key="9">
    <source>
        <dbReference type="SAM" id="Phobius"/>
    </source>
</evidence>
<evidence type="ECO:0000256" key="2">
    <source>
        <dbReference type="ARBA" id="ARBA00022692"/>
    </source>
</evidence>
<feature type="transmembrane region" description="Helical" evidence="9">
    <location>
        <begin position="147"/>
        <end position="170"/>
    </location>
</feature>
<evidence type="ECO:0000259" key="10">
    <source>
        <dbReference type="PROSITE" id="PS50262"/>
    </source>
</evidence>
<dbReference type="PROSITE" id="PS50262">
    <property type="entry name" value="G_PROTEIN_RECEP_F1_2"/>
    <property type="match status" value="1"/>
</dbReference>